<evidence type="ECO:0008006" key="5">
    <source>
        <dbReference type="Google" id="ProtNLM"/>
    </source>
</evidence>
<gene>
    <name evidence="3" type="ORF">KFK09_024144</name>
</gene>
<organism evidence="3 4">
    <name type="scientific">Dendrobium nobile</name>
    <name type="common">Orchid</name>
    <dbReference type="NCBI Taxonomy" id="94219"/>
    <lineage>
        <taxon>Eukaryota</taxon>
        <taxon>Viridiplantae</taxon>
        <taxon>Streptophyta</taxon>
        <taxon>Embryophyta</taxon>
        <taxon>Tracheophyta</taxon>
        <taxon>Spermatophyta</taxon>
        <taxon>Magnoliopsida</taxon>
        <taxon>Liliopsida</taxon>
        <taxon>Asparagales</taxon>
        <taxon>Orchidaceae</taxon>
        <taxon>Epidendroideae</taxon>
        <taxon>Malaxideae</taxon>
        <taxon>Dendrobiinae</taxon>
        <taxon>Dendrobium</taxon>
    </lineage>
</organism>
<dbReference type="PANTHER" id="PTHR36890:SF1">
    <property type="entry name" value="PROTEIN CYCLOPS"/>
    <property type="match status" value="1"/>
</dbReference>
<dbReference type="EMBL" id="JAGYWB010000017">
    <property type="protein sequence ID" value="KAI0494013.1"/>
    <property type="molecule type" value="Genomic_DNA"/>
</dbReference>
<evidence type="ECO:0000313" key="3">
    <source>
        <dbReference type="EMBL" id="KAI0494013.1"/>
    </source>
</evidence>
<name>A0A8T3AD90_DENNO</name>
<proteinExistence type="predicted"/>
<reference evidence="3" key="1">
    <citation type="journal article" date="2022" name="Front. Genet.">
        <title>Chromosome-Scale Assembly of the Dendrobium nobile Genome Provides Insights Into the Molecular Mechanism of the Biosynthesis of the Medicinal Active Ingredient of Dendrobium.</title>
        <authorList>
            <person name="Xu Q."/>
            <person name="Niu S.-C."/>
            <person name="Li K.-L."/>
            <person name="Zheng P.-J."/>
            <person name="Zhang X.-J."/>
            <person name="Jia Y."/>
            <person name="Liu Y."/>
            <person name="Niu Y.-X."/>
            <person name="Yu L.-H."/>
            <person name="Chen D.-F."/>
            <person name="Zhang G.-Q."/>
        </authorList>
    </citation>
    <scope>NUCLEOTIDE SEQUENCE</scope>
    <source>
        <tissue evidence="3">Leaf</tissue>
    </source>
</reference>
<dbReference type="GO" id="GO:0005634">
    <property type="term" value="C:nucleus"/>
    <property type="evidence" value="ECO:0007669"/>
    <property type="project" value="InterPro"/>
</dbReference>
<feature type="compositionally biased region" description="Basic and acidic residues" evidence="2">
    <location>
        <begin position="347"/>
        <end position="361"/>
    </location>
</feature>
<sequence>MMENPIGITAPSMEMLGFKNITQSFRGDSAELFNSRLTNGEVPGHGSIVAPRTIEASRSKMEYHLNSDDNAFAHNLNVIDEHSNNLGHCSLRNAAEKGMHVSNLYLAKAWFHSSQPMTRSRSSELRRRYAAMQSSQMETIPQEPNNIPLHGTNKMQLEFTNANSFGSIQMAEMSNQMHSLMSPSNSSASFNTHQIAKPDKVSSVSMLKGTLERKKLNNRDDKEVMEGSSYGMLGSHEAVPNIRTDQGLDSHVSGSLTSFHMVSPMKVTSSGNLASVENSLEPSMESFPTLANQTQMVAASREPSQSESSTVAPAFSTGFEACDGPAHSGHTRYNGVISSRHVGNGSSDHELNVNVDRTDPTKKRRAKERNSTPPLPSDMQAVLKRFETLEKEVRSLKLNISFMNRKDSEQIKQIEELQKQNDELVNEKERLLEECVSSLILARCKILFILPITQFYSHHLRGYMAIVNTAFFD</sequence>
<feature type="coiled-coil region" evidence="1">
    <location>
        <begin position="379"/>
        <end position="434"/>
    </location>
</feature>
<dbReference type="AlphaFoldDB" id="A0A8T3AD90"/>
<dbReference type="GO" id="GO:0036377">
    <property type="term" value="P:arbuscular mycorrhizal association"/>
    <property type="evidence" value="ECO:0007669"/>
    <property type="project" value="InterPro"/>
</dbReference>
<dbReference type="Proteomes" id="UP000829196">
    <property type="component" value="Unassembled WGS sequence"/>
</dbReference>
<dbReference type="GO" id="GO:0043565">
    <property type="term" value="F:sequence-specific DNA binding"/>
    <property type="evidence" value="ECO:0007669"/>
    <property type="project" value="InterPro"/>
</dbReference>
<dbReference type="OrthoDB" id="1737017at2759"/>
<evidence type="ECO:0000256" key="1">
    <source>
        <dbReference type="SAM" id="Coils"/>
    </source>
</evidence>
<accession>A0A8T3AD90</accession>
<dbReference type="PANTHER" id="PTHR36890">
    <property type="entry name" value="PROTEIN CYCLOPS"/>
    <property type="match status" value="1"/>
</dbReference>
<evidence type="ECO:0000256" key="2">
    <source>
        <dbReference type="SAM" id="MobiDB-lite"/>
    </source>
</evidence>
<protein>
    <recommendedName>
        <fullName evidence="5">Protein CYCLOPS</fullName>
    </recommendedName>
</protein>
<keyword evidence="1" id="KW-0175">Coiled coil</keyword>
<dbReference type="InterPro" id="IPR040036">
    <property type="entry name" value="CYCLOPS"/>
</dbReference>
<evidence type="ECO:0000313" key="4">
    <source>
        <dbReference type="Proteomes" id="UP000829196"/>
    </source>
</evidence>
<comment type="caution">
    <text evidence="3">The sequence shown here is derived from an EMBL/GenBank/DDBJ whole genome shotgun (WGS) entry which is preliminary data.</text>
</comment>
<dbReference type="SMR" id="A0A8T3AD90"/>
<keyword evidence="4" id="KW-1185">Reference proteome</keyword>
<feature type="region of interest" description="Disordered" evidence="2">
    <location>
        <begin position="330"/>
        <end position="377"/>
    </location>
</feature>